<evidence type="ECO:0000256" key="1">
    <source>
        <dbReference type="ARBA" id="ARBA00022741"/>
    </source>
</evidence>
<dbReference type="Proteomes" id="UP000184386">
    <property type="component" value="Unassembled WGS sequence"/>
</dbReference>
<dbReference type="CDD" id="cd03112">
    <property type="entry name" value="CobW-like"/>
    <property type="match status" value="1"/>
</dbReference>
<keyword evidence="2" id="KW-0378">Hydrolase</keyword>
<evidence type="ECO:0000256" key="5">
    <source>
        <dbReference type="ARBA" id="ARBA00049117"/>
    </source>
</evidence>
<comment type="catalytic activity">
    <reaction evidence="5">
        <text>GTP + H2O = GDP + phosphate + H(+)</text>
        <dbReference type="Rhea" id="RHEA:19669"/>
        <dbReference type="ChEBI" id="CHEBI:15377"/>
        <dbReference type="ChEBI" id="CHEBI:15378"/>
        <dbReference type="ChEBI" id="CHEBI:37565"/>
        <dbReference type="ChEBI" id="CHEBI:43474"/>
        <dbReference type="ChEBI" id="CHEBI:58189"/>
    </reaction>
    <physiologicalReaction direction="left-to-right" evidence="5">
        <dbReference type="Rhea" id="RHEA:19670"/>
    </physiologicalReaction>
</comment>
<gene>
    <name evidence="7" type="ORF">SAMN02745136_00326</name>
</gene>
<evidence type="ECO:0000313" key="8">
    <source>
        <dbReference type="Proteomes" id="UP000184386"/>
    </source>
</evidence>
<dbReference type="STRING" id="1121322.SAMN02745136_00326"/>
<dbReference type="PANTHER" id="PTHR43603:SF1">
    <property type="entry name" value="ZINC-REGULATED GTPASE METALLOPROTEIN ACTIVATOR 1"/>
    <property type="match status" value="1"/>
</dbReference>
<dbReference type="GO" id="GO:0016787">
    <property type="term" value="F:hydrolase activity"/>
    <property type="evidence" value="ECO:0007669"/>
    <property type="project" value="UniProtKB-KW"/>
</dbReference>
<accession>A0A1M6K5B5</accession>
<keyword evidence="8" id="KW-1185">Reference proteome</keyword>
<dbReference type="InterPro" id="IPR051927">
    <property type="entry name" value="Zn_Chap_cDPG_Synth"/>
</dbReference>
<dbReference type="Pfam" id="PF07683">
    <property type="entry name" value="CobW_C"/>
    <property type="match status" value="1"/>
</dbReference>
<comment type="similarity">
    <text evidence="4">Belongs to the SIMIBI class G3E GTPase family. ZNG1 subfamily.</text>
</comment>
<evidence type="ECO:0000259" key="6">
    <source>
        <dbReference type="SMART" id="SM00833"/>
    </source>
</evidence>
<dbReference type="InterPro" id="IPR027417">
    <property type="entry name" value="P-loop_NTPase"/>
</dbReference>
<dbReference type="InterPro" id="IPR003495">
    <property type="entry name" value="CobW/HypB/UreG_nucleotide-bd"/>
</dbReference>
<sequence>MIRYTKKNVILITGYLGSGKTTLMNELLKNTSGRKVALIVNDMGTVNIDASLIKLENKDAVMDYSMIELKNGCICCTLRDEFLTQIERIAREEEVDTILVEASGISNPASVAEAFLLYAEENPEAKAYLSTIATVVDADRIYAEFLEELKNITEEEEEEEDPDIINLIVEQMEFCNIILLNKCDLLKKEQLEEVKKVIRKFQPSAEIIETEYGRIDAEYIFREREFDYKAVEESSPLGHSMTRLHGGSEGEEGAHEEFGISSFAFEDRHPLDYDKFIAFLEEDYPEEIIRAKGYIWFAEDDMHVQLFEQAGRNSSLSEVSNWTAALPKEEQELVFEQYPEVLSDWDPVYGDRMNQLVFIGKDYNRELFLQKLSECLKKG</sequence>
<dbReference type="SUPFAM" id="SSF52540">
    <property type="entry name" value="P-loop containing nucleoside triphosphate hydrolases"/>
    <property type="match status" value="1"/>
</dbReference>
<reference evidence="7 8" key="1">
    <citation type="submission" date="2016-11" db="EMBL/GenBank/DDBJ databases">
        <authorList>
            <person name="Jaros S."/>
            <person name="Januszkiewicz K."/>
            <person name="Wedrychowicz H."/>
        </authorList>
    </citation>
    <scope>NUCLEOTIDE SEQUENCE [LARGE SCALE GENOMIC DNA]</scope>
    <source>
        <strain evidence="7 8">DSM 15929</strain>
    </source>
</reference>
<evidence type="ECO:0000313" key="7">
    <source>
        <dbReference type="EMBL" id="SHJ54040.1"/>
    </source>
</evidence>
<dbReference type="EMBL" id="FRAC01000006">
    <property type="protein sequence ID" value="SHJ54040.1"/>
    <property type="molecule type" value="Genomic_DNA"/>
</dbReference>
<protein>
    <submittedName>
        <fullName evidence="7">GTPase, G3E family</fullName>
    </submittedName>
</protein>
<evidence type="ECO:0000256" key="2">
    <source>
        <dbReference type="ARBA" id="ARBA00022801"/>
    </source>
</evidence>
<proteinExistence type="inferred from homology"/>
<dbReference type="RefSeq" id="WP_084123863.1">
    <property type="nucleotide sequence ID" value="NZ_FRAC01000006.1"/>
</dbReference>
<feature type="domain" description="CobW C-terminal" evidence="6">
    <location>
        <begin position="260"/>
        <end position="376"/>
    </location>
</feature>
<dbReference type="PANTHER" id="PTHR43603">
    <property type="entry name" value="COBW DOMAIN-CONTAINING PROTEIN DDB_G0274527"/>
    <property type="match status" value="1"/>
</dbReference>
<dbReference type="Gene3D" id="3.40.50.300">
    <property type="entry name" value="P-loop containing nucleotide triphosphate hydrolases"/>
    <property type="match status" value="1"/>
</dbReference>
<dbReference type="AlphaFoldDB" id="A0A1M6K5B5"/>
<organism evidence="7 8">
    <name type="scientific">Anaerocolumna jejuensis DSM 15929</name>
    <dbReference type="NCBI Taxonomy" id="1121322"/>
    <lineage>
        <taxon>Bacteria</taxon>
        <taxon>Bacillati</taxon>
        <taxon>Bacillota</taxon>
        <taxon>Clostridia</taxon>
        <taxon>Lachnospirales</taxon>
        <taxon>Lachnospiraceae</taxon>
        <taxon>Anaerocolumna</taxon>
    </lineage>
</organism>
<dbReference type="OrthoDB" id="9808822at2"/>
<dbReference type="Pfam" id="PF02492">
    <property type="entry name" value="cobW"/>
    <property type="match status" value="1"/>
</dbReference>
<dbReference type="InterPro" id="IPR011629">
    <property type="entry name" value="CobW-like_C"/>
</dbReference>
<dbReference type="GO" id="GO:0000166">
    <property type="term" value="F:nucleotide binding"/>
    <property type="evidence" value="ECO:0007669"/>
    <property type="project" value="UniProtKB-KW"/>
</dbReference>
<dbReference type="SMART" id="SM00833">
    <property type="entry name" value="CobW_C"/>
    <property type="match status" value="1"/>
</dbReference>
<name>A0A1M6K5B5_9FIRM</name>
<keyword evidence="3" id="KW-0143">Chaperone</keyword>
<evidence type="ECO:0000256" key="3">
    <source>
        <dbReference type="ARBA" id="ARBA00023186"/>
    </source>
</evidence>
<keyword evidence="1" id="KW-0547">Nucleotide-binding</keyword>
<dbReference type="InterPro" id="IPR036627">
    <property type="entry name" value="CobW-likC_sf"/>
</dbReference>
<dbReference type="Gene3D" id="3.30.1220.10">
    <property type="entry name" value="CobW-like, C-terminal domain"/>
    <property type="match status" value="1"/>
</dbReference>
<evidence type="ECO:0000256" key="4">
    <source>
        <dbReference type="ARBA" id="ARBA00034320"/>
    </source>
</evidence>